<evidence type="ECO:0000256" key="5">
    <source>
        <dbReference type="ARBA" id="ARBA00023270"/>
    </source>
</evidence>
<proteinExistence type="inferred from homology"/>
<dbReference type="InterPro" id="IPR011343">
    <property type="entry name" value="DeoC"/>
</dbReference>
<evidence type="ECO:0000256" key="7">
    <source>
        <dbReference type="NCBIfam" id="TIGR00126"/>
    </source>
</evidence>
<gene>
    <name evidence="8" type="primary">deoC</name>
    <name evidence="8" type="ORF">PN838_03450</name>
</gene>
<keyword evidence="9" id="KW-1185">Reference proteome</keyword>
<dbReference type="Gene3D" id="3.20.20.70">
    <property type="entry name" value="Aldolase class I"/>
    <property type="match status" value="1"/>
</dbReference>
<evidence type="ECO:0000256" key="2">
    <source>
        <dbReference type="ARBA" id="ARBA00009473"/>
    </source>
</evidence>
<dbReference type="RefSeq" id="WP_272179779.1">
    <property type="nucleotide sequence ID" value="NZ_JAQOMS010000002.1"/>
</dbReference>
<sequence>MPNMLPHELIAFIDLTSLNDNDQWHDIESLAHRATTDFGPVAALCIWPKFVEQLAQLNTHQELAIATVINFPLGLDSPDVCLKQAERAIIQGANEIDLVIPYSDLIKGDSKRVADVVRAGKEACKNTAKLKVIIESGELVTERNIKIASEISIENGCDFIKTSTGKVPINATLDAARYMLETIKTSNLDIGFKASGGIGNYAQAIEYVNLAKNMFGHDWLTNKHFRFGASSLLNSLLSPNQAGQNAKEGDY</sequence>
<reference evidence="8 9" key="1">
    <citation type="submission" date="2023-01" db="EMBL/GenBank/DDBJ databases">
        <title>Psychrosphaera sp. nov., isolated from marine algae.</title>
        <authorList>
            <person name="Bayburt H."/>
            <person name="Choi B.J."/>
            <person name="Kim J.M."/>
            <person name="Choi D.G."/>
            <person name="Jeon C.O."/>
        </authorList>
    </citation>
    <scope>NUCLEOTIDE SEQUENCE [LARGE SCALE GENOMIC DNA]</scope>
    <source>
        <strain evidence="8 9">G1-22</strain>
    </source>
</reference>
<comment type="caution">
    <text evidence="8">The sequence shown here is derived from an EMBL/GenBank/DDBJ whole genome shotgun (WGS) entry which is preliminary data.</text>
</comment>
<dbReference type="NCBIfam" id="TIGR00126">
    <property type="entry name" value="deoC"/>
    <property type="match status" value="1"/>
</dbReference>
<accession>A0ABT5FBW5</accession>
<name>A0ABT5FBW5_9GAMM</name>
<dbReference type="PIRSF" id="PIRSF001357">
    <property type="entry name" value="DeoC"/>
    <property type="match status" value="1"/>
</dbReference>
<dbReference type="EMBL" id="JAQOMS010000002">
    <property type="protein sequence ID" value="MDC2888050.1"/>
    <property type="molecule type" value="Genomic_DNA"/>
</dbReference>
<dbReference type="InterPro" id="IPR013785">
    <property type="entry name" value="Aldolase_TIM"/>
</dbReference>
<evidence type="ECO:0000256" key="6">
    <source>
        <dbReference type="ARBA" id="ARBA00048791"/>
    </source>
</evidence>
<keyword evidence="4 8" id="KW-0456">Lyase</keyword>
<comment type="pathway">
    <text evidence="1">Carbohydrate degradation; 2-deoxy-D-ribose 1-phosphate degradation; D-glyceraldehyde 3-phosphate and acetaldehyde from 2-deoxy-alpha-D-ribose 1-phosphate: step 2/2.</text>
</comment>
<dbReference type="PANTHER" id="PTHR10889:SF3">
    <property type="entry name" value="DEOXYRIBOSE-PHOSPHATE ALDOLASE"/>
    <property type="match status" value="1"/>
</dbReference>
<dbReference type="Pfam" id="PF01791">
    <property type="entry name" value="DeoC"/>
    <property type="match status" value="1"/>
</dbReference>
<dbReference type="PANTHER" id="PTHR10889">
    <property type="entry name" value="DEOXYRIBOSE-PHOSPHATE ALDOLASE"/>
    <property type="match status" value="1"/>
</dbReference>
<organism evidence="8 9">
    <name type="scientific">Psychrosphaera algicola</name>
    <dbReference type="NCBI Taxonomy" id="3023714"/>
    <lineage>
        <taxon>Bacteria</taxon>
        <taxon>Pseudomonadati</taxon>
        <taxon>Pseudomonadota</taxon>
        <taxon>Gammaproteobacteria</taxon>
        <taxon>Alteromonadales</taxon>
        <taxon>Pseudoalteromonadaceae</taxon>
        <taxon>Psychrosphaera</taxon>
    </lineage>
</organism>
<evidence type="ECO:0000256" key="1">
    <source>
        <dbReference type="ARBA" id="ARBA00004816"/>
    </source>
</evidence>
<dbReference type="CDD" id="cd00959">
    <property type="entry name" value="DeoC"/>
    <property type="match status" value="1"/>
</dbReference>
<dbReference type="SMART" id="SM01133">
    <property type="entry name" value="DeoC"/>
    <property type="match status" value="1"/>
</dbReference>
<dbReference type="EC" id="4.1.2.4" evidence="3 7"/>
<comment type="catalytic activity">
    <reaction evidence="6">
        <text>2-deoxy-D-ribose 5-phosphate = D-glyceraldehyde 3-phosphate + acetaldehyde</text>
        <dbReference type="Rhea" id="RHEA:12821"/>
        <dbReference type="ChEBI" id="CHEBI:15343"/>
        <dbReference type="ChEBI" id="CHEBI:59776"/>
        <dbReference type="ChEBI" id="CHEBI:62877"/>
        <dbReference type="EC" id="4.1.2.4"/>
    </reaction>
</comment>
<dbReference type="InterPro" id="IPR002915">
    <property type="entry name" value="DeoC/FbaB/LacD_aldolase"/>
</dbReference>
<dbReference type="Proteomes" id="UP001528411">
    <property type="component" value="Unassembled WGS sequence"/>
</dbReference>
<dbReference type="SUPFAM" id="SSF51569">
    <property type="entry name" value="Aldolase"/>
    <property type="match status" value="1"/>
</dbReference>
<protein>
    <recommendedName>
        <fullName evidence="3 7">Deoxyribose-phosphate aldolase</fullName>
        <ecNumber evidence="3 7">4.1.2.4</ecNumber>
    </recommendedName>
</protein>
<dbReference type="GO" id="GO:0004139">
    <property type="term" value="F:deoxyribose-phosphate aldolase activity"/>
    <property type="evidence" value="ECO:0007669"/>
    <property type="project" value="UniProtKB-EC"/>
</dbReference>
<evidence type="ECO:0000256" key="3">
    <source>
        <dbReference type="ARBA" id="ARBA00012515"/>
    </source>
</evidence>
<comment type="similarity">
    <text evidence="2">Belongs to the DeoC/FbaB aldolase family. DeoC type 2 subfamily.</text>
</comment>
<keyword evidence="5" id="KW-0704">Schiff base</keyword>
<evidence type="ECO:0000313" key="9">
    <source>
        <dbReference type="Proteomes" id="UP001528411"/>
    </source>
</evidence>
<evidence type="ECO:0000313" key="8">
    <source>
        <dbReference type="EMBL" id="MDC2888050.1"/>
    </source>
</evidence>
<evidence type="ECO:0000256" key="4">
    <source>
        <dbReference type="ARBA" id="ARBA00023239"/>
    </source>
</evidence>